<dbReference type="KEGG" id="smic:SmB9_03680"/>
<keyword evidence="6" id="KW-1185">Reference proteome</keyword>
<sequence length="95" mass="10130">MYGTAVRENTRNNAGLIGIAAGLGAAAAFAGWKLLRGRKSSEHAPAFAKGEAEPENMNPTRSAGHESMRDKPTDKWDKVDQAVDESFPASDPPAY</sequence>
<evidence type="ECO:0000256" key="1">
    <source>
        <dbReference type="SAM" id="MobiDB-lite"/>
    </source>
</evidence>
<feature type="transmembrane region" description="Helical" evidence="2">
    <location>
        <begin position="14"/>
        <end position="35"/>
    </location>
</feature>
<feature type="compositionally biased region" description="Basic and acidic residues" evidence="1">
    <location>
        <begin position="63"/>
        <end position="81"/>
    </location>
</feature>
<feature type="region of interest" description="Disordered" evidence="1">
    <location>
        <begin position="40"/>
        <end position="95"/>
    </location>
</feature>
<keyword evidence="2" id="KW-1133">Transmembrane helix</keyword>
<keyword evidence="2" id="KW-0812">Transmembrane</keyword>
<organism evidence="3 5">
    <name type="scientific">Sphingosinicella microcystinivorans</name>
    <dbReference type="NCBI Taxonomy" id="335406"/>
    <lineage>
        <taxon>Bacteria</taxon>
        <taxon>Pseudomonadati</taxon>
        <taxon>Pseudomonadota</taxon>
        <taxon>Alphaproteobacteria</taxon>
        <taxon>Sphingomonadales</taxon>
        <taxon>Sphingosinicellaceae</taxon>
        <taxon>Sphingosinicella</taxon>
    </lineage>
</organism>
<dbReference type="Proteomes" id="UP000276029">
    <property type="component" value="Unassembled WGS sequence"/>
</dbReference>
<dbReference type="AlphaFoldDB" id="A0AAD1FZM1"/>
<evidence type="ECO:0000313" key="4">
    <source>
        <dbReference type="EMBL" id="RKS88955.1"/>
    </source>
</evidence>
<reference evidence="3 5" key="1">
    <citation type="submission" date="2018-06" db="EMBL/GenBank/DDBJ databases">
        <title>Complete Genome Sequence of the Microcystin-Degrading Bacterium Sphingosinicella microcystinivorans Strain B-9.</title>
        <authorList>
            <person name="Jin H."/>
            <person name="Nishizawa T."/>
            <person name="Guo Y."/>
            <person name="Nishizawa A."/>
            <person name="Park H."/>
            <person name="Kato H."/>
            <person name="Tsuji K."/>
            <person name="Harada K."/>
        </authorList>
    </citation>
    <scope>NUCLEOTIDE SEQUENCE [LARGE SCALE GENOMIC DNA]</scope>
    <source>
        <strain evidence="3 5">B9</strain>
    </source>
</reference>
<keyword evidence="2" id="KW-0472">Membrane</keyword>
<evidence type="ECO:0000256" key="2">
    <source>
        <dbReference type="SAM" id="Phobius"/>
    </source>
</evidence>
<accession>A0AAD1FZM1</accession>
<protein>
    <submittedName>
        <fullName evidence="3">Uncharacterized protein</fullName>
    </submittedName>
</protein>
<evidence type="ECO:0000313" key="5">
    <source>
        <dbReference type="Proteomes" id="UP000275727"/>
    </source>
</evidence>
<reference evidence="4 6" key="2">
    <citation type="submission" date="2018-10" db="EMBL/GenBank/DDBJ databases">
        <title>Genomic Encyclopedia of Type Strains, Phase IV (KMG-IV): sequencing the most valuable type-strain genomes for metagenomic binning, comparative biology and taxonomic classification.</title>
        <authorList>
            <person name="Goeker M."/>
        </authorList>
    </citation>
    <scope>NUCLEOTIDE SEQUENCE [LARGE SCALE GENOMIC DNA]</scope>
    <source>
        <strain evidence="4 6">DSM 19791</strain>
    </source>
</reference>
<dbReference type="Proteomes" id="UP000275727">
    <property type="component" value="Chromosome"/>
</dbReference>
<gene>
    <name evidence="4" type="ORF">DFR51_2168</name>
    <name evidence="3" type="ORF">SmB9_03680</name>
</gene>
<evidence type="ECO:0000313" key="6">
    <source>
        <dbReference type="Proteomes" id="UP000276029"/>
    </source>
</evidence>
<evidence type="ECO:0000313" key="3">
    <source>
        <dbReference type="EMBL" id="BBE32710.1"/>
    </source>
</evidence>
<proteinExistence type="predicted"/>
<name>A0AAD1FZM1_SPHMI</name>
<dbReference type="EMBL" id="AP018711">
    <property type="protein sequence ID" value="BBE32710.1"/>
    <property type="molecule type" value="Genomic_DNA"/>
</dbReference>
<dbReference type="EMBL" id="RBWX01000008">
    <property type="protein sequence ID" value="RKS88955.1"/>
    <property type="molecule type" value="Genomic_DNA"/>
</dbReference>